<evidence type="ECO:0000313" key="1">
    <source>
        <dbReference type="EMBL" id="GAA1863812.1"/>
    </source>
</evidence>
<sequence length="95" mass="10351">MSEEAEPTSSDLEAIEAEWPLLAAELSVVDAECRLLALPCEVTVRSHRRAVARLNAVVRLRREARRKSVPGRVPVVAVRLRSPFLAVVPTTPAAA</sequence>
<dbReference type="EMBL" id="BAAANL010000004">
    <property type="protein sequence ID" value="GAA1863812.1"/>
    <property type="molecule type" value="Genomic_DNA"/>
</dbReference>
<accession>A0ABN2ND20</accession>
<protein>
    <submittedName>
        <fullName evidence="1">Uncharacterized protein</fullName>
    </submittedName>
</protein>
<gene>
    <name evidence="1" type="ORF">GCM10009751_22270</name>
</gene>
<name>A0ABN2ND20_9MICO</name>
<dbReference type="Pfam" id="PF19801">
    <property type="entry name" value="DUF6284"/>
    <property type="match status" value="1"/>
</dbReference>
<reference evidence="1 2" key="1">
    <citation type="journal article" date="2019" name="Int. J. Syst. Evol. Microbiol.">
        <title>The Global Catalogue of Microorganisms (GCM) 10K type strain sequencing project: providing services to taxonomists for standard genome sequencing and annotation.</title>
        <authorList>
            <consortium name="The Broad Institute Genomics Platform"/>
            <consortium name="The Broad Institute Genome Sequencing Center for Infectious Disease"/>
            <person name="Wu L."/>
            <person name="Ma J."/>
        </authorList>
    </citation>
    <scope>NUCLEOTIDE SEQUENCE [LARGE SCALE GENOMIC DNA]</scope>
    <source>
        <strain evidence="1 2">JCM 14326</strain>
    </source>
</reference>
<comment type="caution">
    <text evidence="1">The sequence shown here is derived from an EMBL/GenBank/DDBJ whole genome shotgun (WGS) entry which is preliminary data.</text>
</comment>
<proteinExistence type="predicted"/>
<organism evidence="1 2">
    <name type="scientific">Myceligenerans crystallogenes</name>
    <dbReference type="NCBI Taxonomy" id="316335"/>
    <lineage>
        <taxon>Bacteria</taxon>
        <taxon>Bacillati</taxon>
        <taxon>Actinomycetota</taxon>
        <taxon>Actinomycetes</taxon>
        <taxon>Micrococcales</taxon>
        <taxon>Promicromonosporaceae</taxon>
        <taxon>Myceligenerans</taxon>
    </lineage>
</organism>
<evidence type="ECO:0000313" key="2">
    <source>
        <dbReference type="Proteomes" id="UP001501094"/>
    </source>
</evidence>
<keyword evidence="2" id="KW-1185">Reference proteome</keyword>
<dbReference type="Proteomes" id="UP001501094">
    <property type="component" value="Unassembled WGS sequence"/>
</dbReference>
<dbReference type="InterPro" id="IPR046251">
    <property type="entry name" value="DUF6284"/>
</dbReference>